<dbReference type="AlphaFoldDB" id="A0AAD2CXE5"/>
<gene>
    <name evidence="2" type="ORF">CYCCA115_LOCUS10495</name>
</gene>
<proteinExistence type="predicted"/>
<dbReference type="EMBL" id="CAKOGP040001668">
    <property type="protein sequence ID" value="CAJ1946352.1"/>
    <property type="molecule type" value="Genomic_DNA"/>
</dbReference>
<reference evidence="2" key="1">
    <citation type="submission" date="2023-08" db="EMBL/GenBank/DDBJ databases">
        <authorList>
            <person name="Audoor S."/>
            <person name="Bilcke G."/>
        </authorList>
    </citation>
    <scope>NUCLEOTIDE SEQUENCE</scope>
</reference>
<comment type="caution">
    <text evidence="2">The sequence shown here is derived from an EMBL/GenBank/DDBJ whole genome shotgun (WGS) entry which is preliminary data.</text>
</comment>
<organism evidence="2 3">
    <name type="scientific">Cylindrotheca closterium</name>
    <dbReference type="NCBI Taxonomy" id="2856"/>
    <lineage>
        <taxon>Eukaryota</taxon>
        <taxon>Sar</taxon>
        <taxon>Stramenopiles</taxon>
        <taxon>Ochrophyta</taxon>
        <taxon>Bacillariophyta</taxon>
        <taxon>Bacillariophyceae</taxon>
        <taxon>Bacillariophycidae</taxon>
        <taxon>Bacillariales</taxon>
        <taxon>Bacillariaceae</taxon>
        <taxon>Cylindrotheca</taxon>
    </lineage>
</organism>
<feature type="region of interest" description="Disordered" evidence="1">
    <location>
        <begin position="182"/>
        <end position="233"/>
    </location>
</feature>
<evidence type="ECO:0000313" key="2">
    <source>
        <dbReference type="EMBL" id="CAJ1946352.1"/>
    </source>
</evidence>
<evidence type="ECO:0000313" key="3">
    <source>
        <dbReference type="Proteomes" id="UP001295423"/>
    </source>
</evidence>
<name>A0AAD2CXE5_9STRA</name>
<feature type="region of interest" description="Disordered" evidence="1">
    <location>
        <begin position="1"/>
        <end position="87"/>
    </location>
</feature>
<dbReference type="Proteomes" id="UP001295423">
    <property type="component" value="Unassembled WGS sequence"/>
</dbReference>
<feature type="compositionally biased region" description="Low complexity" evidence="1">
    <location>
        <begin position="23"/>
        <end position="33"/>
    </location>
</feature>
<accession>A0AAD2CXE5</accession>
<evidence type="ECO:0000256" key="1">
    <source>
        <dbReference type="SAM" id="MobiDB-lite"/>
    </source>
</evidence>
<feature type="compositionally biased region" description="Polar residues" evidence="1">
    <location>
        <begin position="57"/>
        <end position="71"/>
    </location>
</feature>
<feature type="compositionally biased region" description="Low complexity" evidence="1">
    <location>
        <begin position="182"/>
        <end position="200"/>
    </location>
</feature>
<feature type="compositionally biased region" description="Acidic residues" evidence="1">
    <location>
        <begin position="46"/>
        <end position="56"/>
    </location>
</feature>
<protein>
    <submittedName>
        <fullName evidence="2">Uncharacterized protein</fullName>
    </submittedName>
</protein>
<feature type="region of interest" description="Disordered" evidence="1">
    <location>
        <begin position="113"/>
        <end position="140"/>
    </location>
</feature>
<keyword evidence="3" id="KW-1185">Reference proteome</keyword>
<feature type="compositionally biased region" description="Low complexity" evidence="1">
    <location>
        <begin position="113"/>
        <end position="123"/>
    </location>
</feature>
<feature type="compositionally biased region" description="Basic residues" evidence="1">
    <location>
        <begin position="1"/>
        <end position="14"/>
    </location>
</feature>
<sequence>MKASARRASRRRSRPPQTFLGGAANANTNASASKGVPEIMSKLSEEPQDTTMEDQWCDNTSITPLPGQQAQDPGVASARTMSPTPPFSATSAIFSTFSDSFDIPQRRRQQQNYNTINNNNNNNGHDDDDDGGGKEGADDNISVLTDCSWMMDEDEDEYGEEDANSQIAAVSVASESLTVATTTTDSTTLPTNNHLLNQNQHHNHMDPPEPRKKRRQVLSVAHDNGPFKRRKRM</sequence>